<comment type="subcellular location">
    <subcellularLocation>
        <location evidence="1">Secreted</location>
        <location evidence="1">Extracellular space</location>
        <location evidence="1">Extracellular matrix</location>
    </subcellularLocation>
</comment>
<evidence type="ECO:0000256" key="11">
    <source>
        <dbReference type="ARBA" id="ARBA00023278"/>
    </source>
</evidence>
<feature type="domain" description="EGF-like" evidence="22">
    <location>
        <begin position="1667"/>
        <end position="1711"/>
    </location>
</feature>
<sequence length="1723" mass="186979">MDMAWLRWNIFLSIGLFVSPAFASTELSGFRTLYVLQPGASAGDALRMSAISSRAGSREKPRAITAELGDAGGQVRTRRMGSHPNPSAPLRHESTSTHQQQQQVRRAGHTSSSGAHHSQMTISGINVCGGQCCQGWSRAPGSQRCTKPNCQPQCQNGGMCLRPQLCICKPGSKGKACEQKTLPPSNPPTAGHTPGRTPSHTNGHTTGHTNGHTNGAIPGQGVVPQRPIPQQASPLIHTQGHVSGPHTSMAQMTLTVKQSPQLLRPQSATQLVQPPLSRTFHQTQHFVIKPKYYHPPVQSGDRAIPLTGGHSNVNGGNHTGRIRVVFTPSICKMTCSGGKCQNSCEMGNTTTIISENGHATDTLTASNFRVVVCHLPCMNGGRCSNRDRCQCPPNFTGKFCQVPVQGSAQQQLSISHSQGTQVHSTHTLPLTFGGGQNQVKFSPNIVNIHVKHPPEATVQVHQVSQLDGGDQQVKGSQSGHYSYHQRETSQKSQQSQHTYSNQRTIIHHYPVTSNSMLGRCFQETTGMQCGKALPGLSKQEDCCNSVGTSWGFHKCQKCPKKTSIPLTDLRHAMDCPQGYKRINNSYCQDVNECLLQGVCPNGHCLNTPGSYMCMCKPGYFLDPTRTTCIPDTPAVLEEKGACFRFVGSGKQCLHPVSVQLSRQLCCCSVGKAWGPHCDKCPSPGTAAFKDICPGGMGYTVSGTYRPKPINRNQPEEIHRPKVVHQEPQLPPVPLPTVQRPIEALSVTERQIPAVPVVTAAPEQELIILGANNRSGVEPGQPQLSPGVSTIRMEPIYPEVVEKTSPPAPVAILPSSASQGIAPTQLAEVNECHVSPDICGPGICYNTAEGYTCICHSGYQLDEERITCRDVNECQDPDVCGQDGVCINTAGSFTCRHCQSGYRMSETGNCEDINECLDPGACPAGLCTNTWGSYVCDPCPEGFEVHNGKCFDVDECQDSSICANGDCSNLEGNFLCTCHDGYQLSPDGRMCTDIDECQDERVCASGHCQNTDGSFVCNCEAGFKLSSARDQCDDVDECKETPEVCGSGGVCINILGSYRCVCSPGFHTGNNSHCEDVDECLEDPELCGPHGICQNTQGSFSCVCAQGFIAHEDYHTCEDVDECSEGNRCRSGSCINTDGSFHCRCDRGYRLQADNETCLDVDECEMFGQSICGAWRCENTIGSYRCIVECPPGHILGPDGICVDVNECALNETVCGPHGFCENTVGSFRCLCHQGFQETPDGQGCVDVNECALNETVCGPHGFCENTVGSFRCLCDRGFQETPDGQGCVDVNECELLSGVCGEALCDNVEGSFLCLCPEKNQEFNHMTAKCSPAPTASSVERKECYYNLNDENLCDNVLTSSVTIEECCCTLGAGWGDNCEVHPCPVEGTDQFHQMCPAGKGSIPNGDSVFEVASANGYKDADECVLFGDEICKDGFCLNTPMSYECYCKQGLYYDDIKLQCLDIDECMDKTTCLGGQCINTLGSYMCFCSPPMVLDPSGMHCVTQPPLAEQDGFYQDICWQTVTDTMTCAHPLADRKTTYMECCCTYGEAWGMNCALCPWKDREDFIAMCNVPEWGRRPYGRDALTAPGVHYHEADPEIQQSSFKPPVLPLYKEEENPYDAFEGLRAEECGVLNGCENGRCVRVQEGYTCDCFDGYTLDMSRMACIDVNECSELNNRMVLCKNGKCINTQGSYKCVCLPGFVRSERPNYCVPGRKEAGASDTE</sequence>
<dbReference type="FunFam" id="3.90.290.10:FF:000001">
    <property type="entry name" value="Latent-transforming growth factor beta-binding protein 3 isoform 1"/>
    <property type="match status" value="1"/>
</dbReference>
<feature type="domain" description="TB" evidence="23">
    <location>
        <begin position="1342"/>
        <end position="1396"/>
    </location>
</feature>
<evidence type="ECO:0000256" key="16">
    <source>
        <dbReference type="ARBA" id="ARBA00072992"/>
    </source>
</evidence>
<dbReference type="Gene3D" id="2.10.25.10">
    <property type="entry name" value="Laminin"/>
    <property type="match status" value="19"/>
</dbReference>
<dbReference type="Ensembl" id="ENSSFOT00015059960.1">
    <property type="protein sequence ID" value="ENSSFOP00015051781.1"/>
    <property type="gene ID" value="ENSSFOG00015019222.2"/>
</dbReference>
<evidence type="ECO:0000313" key="25">
    <source>
        <dbReference type="Proteomes" id="UP000694397"/>
    </source>
</evidence>
<evidence type="ECO:0000256" key="9">
    <source>
        <dbReference type="ARBA" id="ARBA00023180"/>
    </source>
</evidence>
<dbReference type="FunFam" id="2.10.25.10:FF:000056">
    <property type="entry name" value="Latent-transforming growth factor beta-binding protein 3 isoform 2"/>
    <property type="match status" value="1"/>
</dbReference>
<evidence type="ECO:0000256" key="4">
    <source>
        <dbReference type="ARBA" id="ARBA00022536"/>
    </source>
</evidence>
<dbReference type="InterPro" id="IPR049883">
    <property type="entry name" value="NOTCH1_EGF-like"/>
</dbReference>
<dbReference type="FunFam" id="2.10.25.10:FF:000205">
    <property type="entry name" value="latent-transforming growth factor beta-binding protein 1 isoform X1"/>
    <property type="match status" value="1"/>
</dbReference>
<evidence type="ECO:0000256" key="19">
    <source>
        <dbReference type="PROSITE-ProRule" id="PRU00076"/>
    </source>
</evidence>
<dbReference type="GO" id="GO:0005509">
    <property type="term" value="F:calcium ion binding"/>
    <property type="evidence" value="ECO:0007669"/>
    <property type="project" value="InterPro"/>
</dbReference>
<evidence type="ECO:0000256" key="20">
    <source>
        <dbReference type="SAM" id="MobiDB-lite"/>
    </source>
</evidence>
<dbReference type="FunFam" id="2.10.25.10:FF:000019">
    <property type="entry name" value="latent-transforming growth factor beta-binding protein 1 isoform X2"/>
    <property type="match status" value="3"/>
</dbReference>
<dbReference type="InterPro" id="IPR001881">
    <property type="entry name" value="EGF-like_Ca-bd_dom"/>
</dbReference>
<dbReference type="PANTHER" id="PTHR24034:SF46">
    <property type="entry name" value="LATENT-TRANSFORMING GROWTH FACTOR BETA-BINDING PROTEIN 3"/>
    <property type="match status" value="1"/>
</dbReference>
<evidence type="ECO:0000256" key="8">
    <source>
        <dbReference type="ARBA" id="ARBA00023157"/>
    </source>
</evidence>
<keyword evidence="6 21" id="KW-0732">Signal</keyword>
<organism evidence="24 25">
    <name type="scientific">Scleropages formosus</name>
    <name type="common">Asian bonytongue</name>
    <name type="synonym">Osteoglossum formosum</name>
    <dbReference type="NCBI Taxonomy" id="113540"/>
    <lineage>
        <taxon>Eukaryota</taxon>
        <taxon>Metazoa</taxon>
        <taxon>Chordata</taxon>
        <taxon>Craniata</taxon>
        <taxon>Vertebrata</taxon>
        <taxon>Euteleostomi</taxon>
        <taxon>Actinopterygii</taxon>
        <taxon>Neopterygii</taxon>
        <taxon>Teleostei</taxon>
        <taxon>Osteoglossocephala</taxon>
        <taxon>Osteoglossomorpha</taxon>
        <taxon>Osteoglossiformes</taxon>
        <taxon>Osteoglossidae</taxon>
        <taxon>Scleropages</taxon>
    </lineage>
</organism>
<gene>
    <name evidence="24" type="primary">LTBP1</name>
    <name evidence="24" type="synonym">ltbp1</name>
</gene>
<dbReference type="FunFam" id="2.10.25.10:FF:000115">
    <property type="entry name" value="latent-transforming growth factor beta-binding protein 4 isoform X2"/>
    <property type="match status" value="1"/>
</dbReference>
<dbReference type="PROSITE" id="PS51364">
    <property type="entry name" value="TB"/>
    <property type="match status" value="4"/>
</dbReference>
<dbReference type="FunFam" id="3.90.290.10:FF:000002">
    <property type="entry name" value="Latent-transforming growth factor beta-binding protein 3 isoform 1"/>
    <property type="match status" value="1"/>
</dbReference>
<proteinExistence type="inferred from homology"/>
<feature type="domain" description="EGF-like" evidence="22">
    <location>
        <begin position="992"/>
        <end position="1032"/>
    </location>
</feature>
<evidence type="ECO:0000256" key="12">
    <source>
        <dbReference type="ARBA" id="ARBA00038081"/>
    </source>
</evidence>
<evidence type="ECO:0000256" key="5">
    <source>
        <dbReference type="ARBA" id="ARBA00022553"/>
    </source>
</evidence>
<dbReference type="Gene3D" id="3.90.290.10">
    <property type="entry name" value="TGF-beta binding (TB) domain"/>
    <property type="match status" value="4"/>
</dbReference>
<feature type="domain" description="EGF-like" evidence="22">
    <location>
        <begin position="369"/>
        <end position="401"/>
    </location>
</feature>
<keyword evidence="3" id="KW-0272">Extracellular matrix</keyword>
<dbReference type="SMART" id="SM00179">
    <property type="entry name" value="EGF_CA"/>
    <property type="match status" value="18"/>
</dbReference>
<dbReference type="InterPro" id="IPR018097">
    <property type="entry name" value="EGF_Ca-bd_CS"/>
</dbReference>
<feature type="disulfide bond" evidence="19">
    <location>
        <begin position="150"/>
        <end position="160"/>
    </location>
</feature>
<evidence type="ECO:0000259" key="22">
    <source>
        <dbReference type="PROSITE" id="PS50026"/>
    </source>
</evidence>
<dbReference type="Pfam" id="PF00683">
    <property type="entry name" value="TB"/>
    <property type="match status" value="4"/>
</dbReference>
<keyword evidence="4 19" id="KW-0245">EGF-like domain</keyword>
<dbReference type="Pfam" id="PF12662">
    <property type="entry name" value="cEGF"/>
    <property type="match status" value="1"/>
</dbReference>
<feature type="signal peptide" evidence="21">
    <location>
        <begin position="1"/>
        <end position="23"/>
    </location>
</feature>
<dbReference type="FunFam" id="2.10.25.10:FF:000005">
    <property type="entry name" value="Fibrillin 2"/>
    <property type="match status" value="2"/>
</dbReference>
<dbReference type="InterPro" id="IPR026823">
    <property type="entry name" value="cEGF"/>
</dbReference>
<dbReference type="Proteomes" id="UP000694397">
    <property type="component" value="Chromosome 8"/>
</dbReference>
<feature type="chain" id="PRO_5034019488" description="Latent-transforming growth factor beta-binding protein 1" evidence="21">
    <location>
        <begin position="24"/>
        <end position="1723"/>
    </location>
</feature>
<feature type="region of interest" description="Disordered" evidence="20">
    <location>
        <begin position="52"/>
        <end position="117"/>
    </location>
</feature>
<feature type="disulfide bond" evidence="19">
    <location>
        <begin position="168"/>
        <end position="177"/>
    </location>
</feature>
<reference evidence="24 25" key="1">
    <citation type="submission" date="2019-04" db="EMBL/GenBank/DDBJ databases">
        <authorList>
            <consortium name="Wellcome Sanger Institute Data Sharing"/>
        </authorList>
    </citation>
    <scope>NUCLEOTIDE SEQUENCE [LARGE SCALE GENOMIC DNA]</scope>
</reference>
<dbReference type="GO" id="GO:0048731">
    <property type="term" value="P:system development"/>
    <property type="evidence" value="ECO:0007669"/>
    <property type="project" value="UniProtKB-ARBA"/>
</dbReference>
<dbReference type="PROSITE" id="PS00022">
    <property type="entry name" value="EGF_1"/>
    <property type="match status" value="2"/>
</dbReference>
<feature type="domain" description="EGF-like" evidence="22">
    <location>
        <begin position="869"/>
        <end position="910"/>
    </location>
</feature>
<evidence type="ECO:0000256" key="21">
    <source>
        <dbReference type="SAM" id="SignalP"/>
    </source>
</evidence>
<dbReference type="SUPFAM" id="SSF57184">
    <property type="entry name" value="Growth factor receptor domain"/>
    <property type="match status" value="4"/>
</dbReference>
<comment type="function">
    <text evidence="13">Key regulator of transforming growth factor beta (TGFB1, TGFB2 and TGFB3) that controls TGF-beta activation by maintaining it in a latent state during storage in extracellular space. Associates specifically via disulfide bonds with the Latency-associated peptide (LAP), which is the regulatory chain of TGF-beta, and regulates integrin-dependent activation of TGF-beta. Outcompeted by LRRC32/GARP for binding to LAP regulatory chain of TGF-beta.</text>
</comment>
<feature type="compositionally biased region" description="Low complexity" evidence="20">
    <location>
        <begin position="99"/>
        <end position="117"/>
    </location>
</feature>
<dbReference type="Pfam" id="PF07645">
    <property type="entry name" value="EGF_CA"/>
    <property type="match status" value="14"/>
</dbReference>
<dbReference type="SUPFAM" id="SSF57581">
    <property type="entry name" value="TB module/8-cys domain"/>
    <property type="match status" value="4"/>
</dbReference>
<feature type="domain" description="EGF-like" evidence="22">
    <location>
        <begin position="1033"/>
        <end position="1074"/>
    </location>
</feature>
<dbReference type="GeneID" id="108918085"/>
<dbReference type="InterPro" id="IPR000152">
    <property type="entry name" value="EGF-type_Asp/Asn_hydroxyl_site"/>
</dbReference>
<feature type="domain" description="TB" evidence="23">
    <location>
        <begin position="1517"/>
        <end position="1570"/>
    </location>
</feature>
<dbReference type="GO" id="GO:0019838">
    <property type="term" value="F:growth factor binding"/>
    <property type="evidence" value="ECO:0007669"/>
    <property type="project" value="UniProtKB-KW"/>
</dbReference>
<dbReference type="PROSITE" id="PS01187">
    <property type="entry name" value="EGF_CA"/>
    <property type="match status" value="7"/>
</dbReference>
<evidence type="ECO:0000256" key="7">
    <source>
        <dbReference type="ARBA" id="ARBA00022737"/>
    </source>
</evidence>
<keyword evidence="25" id="KW-1185">Reference proteome</keyword>
<feature type="domain" description="EGF-like" evidence="22">
    <location>
        <begin position="589"/>
        <end position="629"/>
    </location>
</feature>
<dbReference type="SMART" id="SM00181">
    <property type="entry name" value="EGF"/>
    <property type="match status" value="19"/>
</dbReference>
<evidence type="ECO:0000256" key="15">
    <source>
        <dbReference type="ARBA" id="ARBA00064273"/>
    </source>
</evidence>
<accession>A0A8C9TJC3</accession>
<evidence type="ECO:0000256" key="6">
    <source>
        <dbReference type="ARBA" id="ARBA00022729"/>
    </source>
</evidence>
<dbReference type="PROSITE" id="PS00010">
    <property type="entry name" value="ASX_HYDROXYL"/>
    <property type="match status" value="11"/>
</dbReference>
<feature type="region of interest" description="Disordered" evidence="20">
    <location>
        <begin position="177"/>
        <end position="228"/>
    </location>
</feature>
<dbReference type="InterPro" id="IPR009030">
    <property type="entry name" value="Growth_fac_rcpt_cys_sf"/>
</dbReference>
<comment type="similarity">
    <text evidence="12">Belongs to the LTBP family.</text>
</comment>
<feature type="disulfide bond" evidence="19">
    <location>
        <begin position="391"/>
        <end position="400"/>
    </location>
</feature>
<dbReference type="GO" id="GO:0071944">
    <property type="term" value="C:cell periphery"/>
    <property type="evidence" value="ECO:0007669"/>
    <property type="project" value="UniProtKB-ARBA"/>
</dbReference>
<dbReference type="PROSITE" id="PS01186">
    <property type="entry name" value="EGF_2"/>
    <property type="match status" value="10"/>
</dbReference>
<keyword evidence="9" id="KW-0325">Glycoprotein</keyword>
<dbReference type="PANTHER" id="PTHR24034">
    <property type="entry name" value="EGF-LIKE DOMAIN-CONTAINING PROTEIN"/>
    <property type="match status" value="1"/>
</dbReference>
<dbReference type="InterPro" id="IPR036773">
    <property type="entry name" value="TB_dom_sf"/>
</dbReference>
<feature type="domain" description="EGF-like" evidence="22">
    <location>
        <begin position="1075"/>
        <end position="1117"/>
    </location>
</feature>
<name>A0A8C9TJC3_SCLFO</name>
<evidence type="ECO:0000256" key="13">
    <source>
        <dbReference type="ARBA" id="ARBA00059743"/>
    </source>
</evidence>
<feature type="compositionally biased region" description="Low complexity" evidence="20">
    <location>
        <begin position="200"/>
        <end position="215"/>
    </location>
</feature>
<dbReference type="OrthoDB" id="4062651at2759"/>
<reference evidence="24" key="3">
    <citation type="submission" date="2025-09" db="UniProtKB">
        <authorList>
            <consortium name="Ensembl"/>
        </authorList>
    </citation>
    <scope>IDENTIFICATION</scope>
</reference>
<evidence type="ECO:0000256" key="2">
    <source>
        <dbReference type="ARBA" id="ARBA00022525"/>
    </source>
</evidence>
<evidence type="ECO:0000256" key="3">
    <source>
        <dbReference type="ARBA" id="ARBA00022530"/>
    </source>
</evidence>
<evidence type="ECO:0000256" key="17">
    <source>
        <dbReference type="ARBA" id="ARBA00072995"/>
    </source>
</evidence>
<dbReference type="GeneTree" id="ENSGT00940000155823"/>
<feature type="disulfide bond" evidence="19">
    <location>
        <begin position="373"/>
        <end position="383"/>
    </location>
</feature>
<feature type="domain" description="TB" evidence="23">
    <location>
        <begin position="518"/>
        <end position="559"/>
    </location>
</feature>
<feature type="compositionally biased region" description="Polar residues" evidence="20">
    <location>
        <begin position="490"/>
        <end position="500"/>
    </location>
</feature>
<protein>
    <recommendedName>
        <fullName evidence="16">Latent-transforming growth factor beta-binding protein 1</fullName>
    </recommendedName>
    <alternativeName>
        <fullName evidence="17">Latent-transforming growth factor beta-binding protein 4</fullName>
    </alternativeName>
    <alternativeName>
        <fullName evidence="18">Transforming growth factor beta-1-binding protein 1</fullName>
    </alternativeName>
</protein>
<keyword evidence="11" id="KW-0379">Hydroxylation</keyword>
<evidence type="ECO:0000259" key="23">
    <source>
        <dbReference type="PROSITE" id="PS51364"/>
    </source>
</evidence>
<dbReference type="CDD" id="cd00054">
    <property type="entry name" value="EGF_CA"/>
    <property type="match status" value="13"/>
</dbReference>
<feature type="domain" description="EGF-like" evidence="22">
    <location>
        <begin position="146"/>
        <end position="178"/>
    </location>
</feature>
<evidence type="ECO:0000256" key="18">
    <source>
        <dbReference type="ARBA" id="ARBA00075443"/>
    </source>
</evidence>
<feature type="domain" description="TB" evidence="23">
    <location>
        <begin position="640"/>
        <end position="692"/>
    </location>
</feature>
<feature type="region of interest" description="Disordered" evidence="20">
    <location>
        <begin position="465"/>
        <end position="500"/>
    </location>
</feature>
<feature type="domain" description="EGF-like" evidence="22">
    <location>
        <begin position="951"/>
        <end position="991"/>
    </location>
</feature>
<dbReference type="SUPFAM" id="SSF57196">
    <property type="entry name" value="EGF/Laminin"/>
    <property type="match status" value="7"/>
</dbReference>
<dbReference type="FunFam" id="2.10.25.10:FF:000014">
    <property type="entry name" value="Latent-transforming growth factor beta-binding protein 3"/>
    <property type="match status" value="2"/>
</dbReference>
<evidence type="ECO:0000256" key="10">
    <source>
        <dbReference type="ARBA" id="ARBA00023183"/>
    </source>
</evidence>
<feature type="domain" description="EGF-like" evidence="22">
    <location>
        <begin position="1246"/>
        <end position="1288"/>
    </location>
</feature>
<keyword evidence="10" id="KW-0340">Growth factor binding</keyword>
<keyword evidence="5" id="KW-0597">Phosphoprotein</keyword>
<keyword evidence="8 19" id="KW-1015">Disulfide bond</keyword>
<dbReference type="RefSeq" id="XP_018580543.2">
    <property type="nucleotide sequence ID" value="XM_018725027.2"/>
</dbReference>
<feature type="domain" description="EGF-like" evidence="22">
    <location>
        <begin position="1203"/>
        <end position="1245"/>
    </location>
</feature>
<comment type="caution">
    <text evidence="19">Lacks conserved residue(s) required for the propagation of feature annotation.</text>
</comment>
<feature type="domain" description="EGF-like" evidence="22">
    <location>
        <begin position="1118"/>
        <end position="1158"/>
    </location>
</feature>
<comment type="subunit">
    <text evidence="15">Forms part of the large latent transforming growth factor beta precursor complex; removal is essential for activation of complex. Interacts with LTBP1 and TGFB1. Interacts with EFEMP2; this interaction promotes fibrillar deposition of EFEMP2.</text>
</comment>
<dbReference type="FunFam" id="2.10.25.10:FF:000017">
    <property type="entry name" value="latent-transforming growth factor beta-binding protein 4 isoform X1"/>
    <property type="match status" value="2"/>
</dbReference>
<dbReference type="FunFam" id="2.10.25.10:FF:000046">
    <property type="entry name" value="Latent-transforming growth factor beta-binding protein 1 isoform x2"/>
    <property type="match status" value="1"/>
</dbReference>
<comment type="subunit">
    <text evidence="14">Interacts with TGFB1; associates via disulfide bonds with the Latency-associated peptide chain (LAP) regulatory chain of TGFB1, leading to regulate activation of TGF-beta-1. LTBP1 does not bind directly to TGF-beta-1, the active chain of TGFB1. Interacts (via C-terminal domain) with FBN1 (via N-terminal domain). Interacts with FBN2. Interacts with ADAMTSL2. Interacts with EFEMP2.</text>
</comment>
<evidence type="ECO:0000256" key="14">
    <source>
        <dbReference type="ARBA" id="ARBA00062844"/>
    </source>
</evidence>
<dbReference type="InterPro" id="IPR013032">
    <property type="entry name" value="EGF-like_CS"/>
</dbReference>
<keyword evidence="2" id="KW-0964">Secreted</keyword>
<dbReference type="Pfam" id="PF12661">
    <property type="entry name" value="hEGF"/>
    <property type="match status" value="1"/>
</dbReference>
<feature type="domain" description="EGF-like" evidence="22">
    <location>
        <begin position="1463"/>
        <end position="1503"/>
    </location>
</feature>
<evidence type="ECO:0000256" key="1">
    <source>
        <dbReference type="ARBA" id="ARBA00004498"/>
    </source>
</evidence>
<evidence type="ECO:0000313" key="24">
    <source>
        <dbReference type="Ensembl" id="ENSSFOP00015051781.1"/>
    </source>
</evidence>
<keyword evidence="7" id="KW-0677">Repeat</keyword>
<dbReference type="InterPro" id="IPR017878">
    <property type="entry name" value="TB_dom"/>
</dbReference>
<dbReference type="PROSITE" id="PS50026">
    <property type="entry name" value="EGF_3"/>
    <property type="match status" value="13"/>
</dbReference>
<reference evidence="24" key="2">
    <citation type="submission" date="2025-08" db="UniProtKB">
        <authorList>
            <consortium name="Ensembl"/>
        </authorList>
    </citation>
    <scope>IDENTIFICATION</scope>
</reference>
<dbReference type="InterPro" id="IPR050751">
    <property type="entry name" value="ECM_structural_protein"/>
</dbReference>
<dbReference type="InterPro" id="IPR000742">
    <property type="entry name" value="EGF"/>
</dbReference>